<keyword evidence="2" id="KW-1185">Reference proteome</keyword>
<reference evidence="1 2" key="1">
    <citation type="submission" date="2017-08" db="EMBL/GenBank/DDBJ databases">
        <title>Draft Genome Sequence of Pseudomonas moraviensis TYU6, isolated from Taxus cuspidata by using PacBio Single-Molecule Real-Time Technology.</title>
        <authorList>
            <person name="Baek K.-H."/>
            <person name="Mishra A.K."/>
        </authorList>
    </citation>
    <scope>NUCLEOTIDE SEQUENCE [LARGE SCALE GENOMIC DNA]</scope>
    <source>
        <strain evidence="1 2">TYU6</strain>
    </source>
</reference>
<organism evidence="1 2">
    <name type="scientific">Pseudomonas moraviensis</name>
    <dbReference type="NCBI Taxonomy" id="321662"/>
    <lineage>
        <taxon>Bacteria</taxon>
        <taxon>Pseudomonadati</taxon>
        <taxon>Pseudomonadota</taxon>
        <taxon>Gammaproteobacteria</taxon>
        <taxon>Pseudomonadales</taxon>
        <taxon>Pseudomonadaceae</taxon>
        <taxon>Pseudomonas</taxon>
    </lineage>
</organism>
<evidence type="ECO:0008006" key="3">
    <source>
        <dbReference type="Google" id="ProtNLM"/>
    </source>
</evidence>
<evidence type="ECO:0000313" key="2">
    <source>
        <dbReference type="Proteomes" id="UP000217830"/>
    </source>
</evidence>
<accession>A0A2A2PLB6</accession>
<dbReference type="InterPro" id="IPR009291">
    <property type="entry name" value="Vps62"/>
</dbReference>
<sequence length="431" mass="46903">MNTEEKDAGVPQQAKPITLDNLLINFTTDFQRIWDSSGSKAAPGSFWRPTPSPEMLPGYFPLGDVVVGSHDNINAKHIVAVVSERETDPTKARALSAPLDFEQVWKDTGSGAKTNCTVWRPLPPAGYVALGQVCSSGDDKPLLSSVRCVRADLVIASTVGNMLWSDKGSGARQSFSAWSVTPPSAPPGDIHFAPGTFVAADSFNRPQAEVSVFALRMQIAPLIKSSPVLPALRAADAPQTNGAASLAQVVELPWFVVKDDLSPLEQLRTTPFYRLERTDQYYLVGSGHNTGDKARAFKWTAQRLQNPKVLRLFTQVTAISFVSAWATKGDVHPSLPFSARLDRQFTHCETSTSGWLTPFISHVLAMADKGKFVAAYQQESFYELLRADGSQAGINLGYTQFESLELLQYPPHECIHEAADKALPTATDSAP</sequence>
<protein>
    <recommendedName>
        <fullName evidence="3">DUF946 domain-containing protein</fullName>
    </recommendedName>
</protein>
<gene>
    <name evidence="1" type="ORF">CKQ80_12075</name>
</gene>
<dbReference type="EMBL" id="NRST01000001">
    <property type="protein sequence ID" value="PAW56015.1"/>
    <property type="molecule type" value="Genomic_DNA"/>
</dbReference>
<dbReference type="AlphaFoldDB" id="A0A2A2PLB6"/>
<name>A0A2A2PLB6_9PSED</name>
<evidence type="ECO:0000313" key="1">
    <source>
        <dbReference type="EMBL" id="PAW56015.1"/>
    </source>
</evidence>
<dbReference type="Proteomes" id="UP000217830">
    <property type="component" value="Unassembled WGS sequence"/>
</dbReference>
<comment type="caution">
    <text evidence="1">The sequence shown here is derived from an EMBL/GenBank/DDBJ whole genome shotgun (WGS) entry which is preliminary data.</text>
</comment>
<dbReference type="PANTHER" id="PTHR48219">
    <property type="entry name" value="VACUOLAR PROTEIN SORTING-ASSOCIATED PROTEIN 62-RELATED"/>
    <property type="match status" value="1"/>
</dbReference>
<dbReference type="RefSeq" id="WP_095667780.1">
    <property type="nucleotide sequence ID" value="NZ_NRSS01000001.1"/>
</dbReference>
<dbReference type="Pfam" id="PF06101">
    <property type="entry name" value="Vps62"/>
    <property type="match status" value="1"/>
</dbReference>
<proteinExistence type="predicted"/>
<dbReference type="PANTHER" id="PTHR48219:SF1">
    <property type="entry name" value="VACUOLAR PROTEIN SORTING-ASSOCIATED PROTEIN 62"/>
    <property type="match status" value="1"/>
</dbReference>